<name>A0A7S3PN61_9STRA</name>
<evidence type="ECO:0000256" key="1">
    <source>
        <dbReference type="SAM" id="MobiDB-lite"/>
    </source>
</evidence>
<reference evidence="2" key="1">
    <citation type="submission" date="2021-01" db="EMBL/GenBank/DDBJ databases">
        <authorList>
            <person name="Corre E."/>
            <person name="Pelletier E."/>
            <person name="Niang G."/>
            <person name="Scheremetjew M."/>
            <person name="Finn R."/>
            <person name="Kale V."/>
            <person name="Holt S."/>
            <person name="Cochrane G."/>
            <person name="Meng A."/>
            <person name="Brown T."/>
            <person name="Cohen L."/>
        </authorList>
    </citation>
    <scope>NUCLEOTIDE SEQUENCE</scope>
    <source>
        <strain evidence="2">GSBS06</strain>
    </source>
</reference>
<dbReference type="AlphaFoldDB" id="A0A7S3PN61"/>
<feature type="region of interest" description="Disordered" evidence="1">
    <location>
        <begin position="97"/>
        <end position="121"/>
    </location>
</feature>
<protein>
    <submittedName>
        <fullName evidence="2">Uncharacterized protein</fullName>
    </submittedName>
</protein>
<organism evidence="2">
    <name type="scientific">Aplanochytrium stocchinoi</name>
    <dbReference type="NCBI Taxonomy" id="215587"/>
    <lineage>
        <taxon>Eukaryota</taxon>
        <taxon>Sar</taxon>
        <taxon>Stramenopiles</taxon>
        <taxon>Bigyra</taxon>
        <taxon>Labyrinthulomycetes</taxon>
        <taxon>Thraustochytrida</taxon>
        <taxon>Thraustochytriidae</taxon>
        <taxon>Aplanochytrium</taxon>
    </lineage>
</organism>
<dbReference type="EMBL" id="HBIN01019545">
    <property type="protein sequence ID" value="CAE0444863.1"/>
    <property type="molecule type" value="Transcribed_RNA"/>
</dbReference>
<gene>
    <name evidence="2" type="ORF">ASTO00021_LOCUS14902</name>
</gene>
<proteinExistence type="predicted"/>
<evidence type="ECO:0000313" key="2">
    <source>
        <dbReference type="EMBL" id="CAE0444863.1"/>
    </source>
</evidence>
<accession>A0A7S3PN61</accession>
<sequence>MNALKLTAKTGLRRQLQKGTRRFNTAAQRQDLFAFNKGDKQSWKDPATYPIIVITTGAVTFGCYKLLWVDVNNPETTFGKHERGTLNYLENNKSDERARSWANSPMHQGPKGQWRVGSEAAPRTILPVKGLATSS</sequence>